<keyword evidence="1" id="KW-1015">Disulfide bond</keyword>
<dbReference type="Gene3D" id="3.90.215.10">
    <property type="entry name" value="Gamma Fibrinogen, chain A, domain 1"/>
    <property type="match status" value="1"/>
</dbReference>
<keyword evidence="5" id="KW-1185">Reference proteome</keyword>
<dbReference type="AlphaFoldDB" id="A0A084VT18"/>
<dbReference type="InterPro" id="IPR014716">
    <property type="entry name" value="Fibrinogen_a/b/g_C_1"/>
</dbReference>
<dbReference type="VEuPathDB" id="VectorBase:ASIC008571"/>
<dbReference type="EMBL" id="ATLV01016153">
    <property type="status" value="NOT_ANNOTATED_CDS"/>
    <property type="molecule type" value="Genomic_DNA"/>
</dbReference>
<gene>
    <name evidence="3" type="ORF">ZHAS_00008571</name>
</gene>
<dbReference type="SUPFAM" id="SSF56496">
    <property type="entry name" value="Fibrinogen C-terminal domain-like"/>
    <property type="match status" value="1"/>
</dbReference>
<dbReference type="CDD" id="cd00087">
    <property type="entry name" value="FReD"/>
    <property type="match status" value="1"/>
</dbReference>
<name>A0A084VT18_ANOSI</name>
<dbReference type="PROSITE" id="PS00514">
    <property type="entry name" value="FIBRINOGEN_C_1"/>
    <property type="match status" value="1"/>
</dbReference>
<dbReference type="GO" id="GO:0005615">
    <property type="term" value="C:extracellular space"/>
    <property type="evidence" value="ECO:0007669"/>
    <property type="project" value="TreeGrafter"/>
</dbReference>
<evidence type="ECO:0000259" key="2">
    <source>
        <dbReference type="PROSITE" id="PS51406"/>
    </source>
</evidence>
<dbReference type="Proteomes" id="UP000030765">
    <property type="component" value="Unassembled WGS sequence"/>
</dbReference>
<dbReference type="Pfam" id="PF00147">
    <property type="entry name" value="Fibrinogen_C"/>
    <property type="match status" value="1"/>
</dbReference>
<proteinExistence type="predicted"/>
<dbReference type="SMART" id="SM00186">
    <property type="entry name" value="FBG"/>
    <property type="match status" value="1"/>
</dbReference>
<reference evidence="3 5" key="1">
    <citation type="journal article" date="2014" name="BMC Genomics">
        <title>Genome sequence of Anopheles sinensis provides insight into genetics basis of mosquito competence for malaria parasites.</title>
        <authorList>
            <person name="Zhou D."/>
            <person name="Zhang D."/>
            <person name="Ding G."/>
            <person name="Shi L."/>
            <person name="Hou Q."/>
            <person name="Ye Y."/>
            <person name="Xu Y."/>
            <person name="Zhou H."/>
            <person name="Xiong C."/>
            <person name="Li S."/>
            <person name="Yu J."/>
            <person name="Hong S."/>
            <person name="Yu X."/>
            <person name="Zou P."/>
            <person name="Chen C."/>
            <person name="Chang X."/>
            <person name="Wang W."/>
            <person name="Lv Y."/>
            <person name="Sun Y."/>
            <person name="Ma L."/>
            <person name="Shen B."/>
            <person name="Zhu C."/>
        </authorList>
    </citation>
    <scope>NUCLEOTIDE SEQUENCE [LARGE SCALE GENOMIC DNA]</scope>
</reference>
<dbReference type="PANTHER" id="PTHR19143:SF327">
    <property type="entry name" value="FI21813P1-RELATED"/>
    <property type="match status" value="1"/>
</dbReference>
<dbReference type="InterPro" id="IPR036056">
    <property type="entry name" value="Fibrinogen-like_C"/>
</dbReference>
<evidence type="ECO:0000313" key="3">
    <source>
        <dbReference type="EMBL" id="KFB41112.1"/>
    </source>
</evidence>
<dbReference type="InterPro" id="IPR020837">
    <property type="entry name" value="Fibrinogen_CS"/>
</dbReference>
<dbReference type="EnsemblMetazoa" id="ASIC008571-RA">
    <property type="protein sequence ID" value="ASIC008571-PA"/>
    <property type="gene ID" value="ASIC008571"/>
</dbReference>
<dbReference type="PROSITE" id="PS51406">
    <property type="entry name" value="FIBRINOGEN_C_2"/>
    <property type="match status" value="1"/>
</dbReference>
<organism evidence="3">
    <name type="scientific">Anopheles sinensis</name>
    <name type="common">Mosquito</name>
    <dbReference type="NCBI Taxonomy" id="74873"/>
    <lineage>
        <taxon>Eukaryota</taxon>
        <taxon>Metazoa</taxon>
        <taxon>Ecdysozoa</taxon>
        <taxon>Arthropoda</taxon>
        <taxon>Hexapoda</taxon>
        <taxon>Insecta</taxon>
        <taxon>Pterygota</taxon>
        <taxon>Neoptera</taxon>
        <taxon>Endopterygota</taxon>
        <taxon>Diptera</taxon>
        <taxon>Nematocera</taxon>
        <taxon>Culicoidea</taxon>
        <taxon>Culicidae</taxon>
        <taxon>Anophelinae</taxon>
        <taxon>Anopheles</taxon>
    </lineage>
</organism>
<sequence length="280" mass="32896">MHSMEDSLKTSLKPSENNMLAKLEGQKDYLLSKMHDMQLQVMVQTKTYQDTTQTALNKLEEHKKSLDMLTNSHRFDGSIDFYRNWTEYRNGFGNMFGEFWLGLEYVHQITKNRPHELLVEMKDFHGNYGYAKYDEFVIGSEYEKYELKKLGTYSGTAGDAMEYHKNQKFSTFDCDNDLAINNCAERWHGAWWYRNCQNSHLNGRYQKTTDDGSTSYWYDFKSDKRDGEDSHGATEDSLRLEKWFTKISYRNSTLPVPFVDSRDKRPYRSGGCIRGGFAPF</sequence>
<reference evidence="4" key="2">
    <citation type="submission" date="2020-05" db="UniProtKB">
        <authorList>
            <consortium name="EnsemblMetazoa"/>
        </authorList>
    </citation>
    <scope>IDENTIFICATION</scope>
</reference>
<dbReference type="EMBL" id="KE525057">
    <property type="protein sequence ID" value="KFB41112.1"/>
    <property type="molecule type" value="Genomic_DNA"/>
</dbReference>
<evidence type="ECO:0000313" key="5">
    <source>
        <dbReference type="Proteomes" id="UP000030765"/>
    </source>
</evidence>
<dbReference type="InterPro" id="IPR002181">
    <property type="entry name" value="Fibrinogen_a/b/g_C_dom"/>
</dbReference>
<feature type="domain" description="Fibrinogen C-terminal" evidence="2">
    <location>
        <begin position="73"/>
        <end position="242"/>
    </location>
</feature>
<dbReference type="STRING" id="74873.A0A084VT18"/>
<evidence type="ECO:0000256" key="1">
    <source>
        <dbReference type="ARBA" id="ARBA00023157"/>
    </source>
</evidence>
<protein>
    <submittedName>
        <fullName evidence="3">AGAP012539-PA-like protein</fullName>
    </submittedName>
    <submittedName>
        <fullName evidence="4">Fibrinogen C-terminal domain-containing protein</fullName>
    </submittedName>
</protein>
<evidence type="ECO:0000313" key="4">
    <source>
        <dbReference type="EnsemblMetazoa" id="ASIC008571-PA"/>
    </source>
</evidence>
<dbReference type="VEuPathDB" id="VectorBase:ASIS012996"/>
<accession>A0A084VT18</accession>
<dbReference type="InterPro" id="IPR050373">
    <property type="entry name" value="Fibrinogen_C-term_domain"/>
</dbReference>
<dbReference type="PANTHER" id="PTHR19143">
    <property type="entry name" value="FIBRINOGEN/TENASCIN/ANGIOPOEITIN"/>
    <property type="match status" value="1"/>
</dbReference>
<dbReference type="OrthoDB" id="6145874at2759"/>